<reference evidence="6 7" key="1">
    <citation type="journal article" date="2018" name="J. Invertebr. Pathol.">
        <title>New genotyping method for the causative agent of crayfish plague (Aphanomyces astaci) based on whole genome data.</title>
        <authorList>
            <person name="Minardi D."/>
            <person name="Studholme D.J."/>
            <person name="van der Giezen M."/>
            <person name="Pretto T."/>
            <person name="Oidtmann B."/>
        </authorList>
    </citation>
    <scope>NUCLEOTIDE SEQUENCE [LARGE SCALE GENOMIC DNA]</scope>
    <source>
        <strain evidence="6 7">KB13</strain>
    </source>
</reference>
<dbReference type="SMART" id="SM00242">
    <property type="entry name" value="MYSc"/>
    <property type="match status" value="1"/>
</dbReference>
<evidence type="ECO:0000313" key="6">
    <source>
        <dbReference type="EMBL" id="RLN94189.1"/>
    </source>
</evidence>
<evidence type="ECO:0000256" key="1">
    <source>
        <dbReference type="ARBA" id="ARBA00022741"/>
    </source>
</evidence>
<dbReference type="GO" id="GO:0051015">
    <property type="term" value="F:actin filament binding"/>
    <property type="evidence" value="ECO:0007669"/>
    <property type="project" value="TreeGrafter"/>
</dbReference>
<feature type="region of interest" description="Actin-binding" evidence="4">
    <location>
        <begin position="159"/>
        <end position="181"/>
    </location>
</feature>
<dbReference type="GO" id="GO:0005737">
    <property type="term" value="C:cytoplasm"/>
    <property type="evidence" value="ECO:0007669"/>
    <property type="project" value="TreeGrafter"/>
</dbReference>
<dbReference type="Gene3D" id="1.20.58.530">
    <property type="match status" value="2"/>
</dbReference>
<dbReference type="Gene3D" id="1.20.5.4820">
    <property type="match status" value="1"/>
</dbReference>
<keyword evidence="1" id="KW-0547">Nucleotide-binding</keyword>
<dbReference type="Pfam" id="PF00063">
    <property type="entry name" value="Myosin_head"/>
    <property type="match status" value="1"/>
</dbReference>
<dbReference type="SUPFAM" id="SSF52540">
    <property type="entry name" value="P-loop containing nucleoside triphosphate hydrolases"/>
    <property type="match status" value="1"/>
</dbReference>
<dbReference type="GO" id="GO:0000146">
    <property type="term" value="F:microfilament motor activity"/>
    <property type="evidence" value="ECO:0007669"/>
    <property type="project" value="TreeGrafter"/>
</dbReference>
<evidence type="ECO:0000256" key="3">
    <source>
        <dbReference type="ARBA" id="ARBA00023203"/>
    </source>
</evidence>
<sequence>MVTHIDLLDIFGFEAFATNRFEQFCINFANEKLQQKFTHDVFKTVQEDLLDLLEAPLGVISLLNEECIRPMGNDLTFCSKLTSTHDVHPRLDKQKARLSASHFALKHYAGTVMYCVDGFVETNKDALSTEVVSLLATSSNHLVSHVFQDTVVSKFKTQLAGLMADIAATQVHYVRCIKPNAVKSSSAFDFRDVADQLRCAGVVEAIRISRAAFPNKLSHERFLHRFELLQNAKIKAANVVTVGAACAQLATALVGQPESPTSFVLGSLHIFFAAGVLEGNESRYCVHFTQI</sequence>
<dbReference type="GO" id="GO:0007015">
    <property type="term" value="P:actin filament organization"/>
    <property type="evidence" value="ECO:0007669"/>
    <property type="project" value="TreeGrafter"/>
</dbReference>
<evidence type="ECO:0000256" key="2">
    <source>
        <dbReference type="ARBA" id="ARBA00022840"/>
    </source>
</evidence>
<gene>
    <name evidence="6" type="ORF">DYB28_006554</name>
</gene>
<keyword evidence="3 4" id="KW-0009">Actin-binding</keyword>
<evidence type="ECO:0000256" key="4">
    <source>
        <dbReference type="PROSITE-ProRule" id="PRU00782"/>
    </source>
</evidence>
<dbReference type="GO" id="GO:0005524">
    <property type="term" value="F:ATP binding"/>
    <property type="evidence" value="ECO:0007669"/>
    <property type="project" value="UniProtKB-KW"/>
</dbReference>
<dbReference type="GO" id="GO:0016020">
    <property type="term" value="C:membrane"/>
    <property type="evidence" value="ECO:0007669"/>
    <property type="project" value="TreeGrafter"/>
</dbReference>
<dbReference type="PANTHER" id="PTHR13140:SF706">
    <property type="entry name" value="DILUTE CLASS UNCONVENTIONAL MYOSIN, ISOFORM C"/>
    <property type="match status" value="1"/>
</dbReference>
<organism evidence="6 7">
    <name type="scientific">Aphanomyces astaci</name>
    <name type="common">Crayfish plague agent</name>
    <dbReference type="NCBI Taxonomy" id="112090"/>
    <lineage>
        <taxon>Eukaryota</taxon>
        <taxon>Sar</taxon>
        <taxon>Stramenopiles</taxon>
        <taxon>Oomycota</taxon>
        <taxon>Saprolegniomycetes</taxon>
        <taxon>Saprolegniales</taxon>
        <taxon>Verrucalvaceae</taxon>
        <taxon>Aphanomyces</taxon>
    </lineage>
</organism>
<dbReference type="CDD" id="cd00124">
    <property type="entry name" value="MYSc"/>
    <property type="match status" value="1"/>
</dbReference>
<dbReference type="EMBL" id="QUTI01058679">
    <property type="protein sequence ID" value="RLN94189.1"/>
    <property type="molecule type" value="Genomic_DNA"/>
</dbReference>
<evidence type="ECO:0000313" key="7">
    <source>
        <dbReference type="Proteomes" id="UP000275652"/>
    </source>
</evidence>
<name>A0A9X8DK45_APHAT</name>
<dbReference type="Proteomes" id="UP000275652">
    <property type="component" value="Unassembled WGS sequence"/>
</dbReference>
<keyword evidence="4" id="KW-0518">Myosin</keyword>
<dbReference type="AlphaFoldDB" id="A0A9X8DK45"/>
<protein>
    <recommendedName>
        <fullName evidence="5">Myosin motor domain-containing protein</fullName>
    </recommendedName>
</protein>
<dbReference type="GO" id="GO:0016459">
    <property type="term" value="C:myosin complex"/>
    <property type="evidence" value="ECO:0007669"/>
    <property type="project" value="UniProtKB-KW"/>
</dbReference>
<proteinExistence type="inferred from homology"/>
<keyword evidence="4" id="KW-0505">Motor protein</keyword>
<feature type="domain" description="Myosin motor" evidence="5">
    <location>
        <begin position="1"/>
        <end position="285"/>
    </location>
</feature>
<comment type="caution">
    <text evidence="6">The sequence shown here is derived from an EMBL/GenBank/DDBJ whole genome shotgun (WGS) entry which is preliminary data.</text>
</comment>
<dbReference type="PROSITE" id="PS51456">
    <property type="entry name" value="MYOSIN_MOTOR"/>
    <property type="match status" value="1"/>
</dbReference>
<comment type="similarity">
    <text evidence="4">Belongs to the TRAFAC class myosin-kinesin ATPase superfamily. Myosin family.</text>
</comment>
<evidence type="ECO:0000259" key="5">
    <source>
        <dbReference type="PROSITE" id="PS51456"/>
    </source>
</evidence>
<comment type="caution">
    <text evidence="4">Lacks conserved residue(s) required for the propagation of feature annotation.</text>
</comment>
<dbReference type="PANTHER" id="PTHR13140">
    <property type="entry name" value="MYOSIN"/>
    <property type="match status" value="1"/>
</dbReference>
<keyword evidence="2" id="KW-0067">ATP-binding</keyword>
<dbReference type="InterPro" id="IPR001609">
    <property type="entry name" value="Myosin_head_motor_dom-like"/>
</dbReference>
<dbReference type="InterPro" id="IPR027417">
    <property type="entry name" value="P-loop_NTPase"/>
</dbReference>
<accession>A0A9X8DK45</accession>